<name>A0AAJ6DD25_9MICC</name>
<gene>
    <name evidence="1" type="ORF">QDX21_02760</name>
</gene>
<evidence type="ECO:0000313" key="2">
    <source>
        <dbReference type="Proteomes" id="UP001224674"/>
    </source>
</evidence>
<dbReference type="Proteomes" id="UP001224674">
    <property type="component" value="Chromosome"/>
</dbReference>
<reference evidence="1 2" key="1">
    <citation type="submission" date="2023-03" db="EMBL/GenBank/DDBJ databases">
        <title>Complete genome sequences of several Auritidibacter ignavus strains isolated from ear infections.</title>
        <authorList>
            <person name="Baehr T."/>
            <person name="Baumhoegger A.M."/>
        </authorList>
    </citation>
    <scope>NUCLEOTIDE SEQUENCE [LARGE SCALE GENOMIC DNA]</scope>
    <source>
        <strain evidence="1 2">BABAE-6</strain>
    </source>
</reference>
<accession>A0AAJ6DD25</accession>
<protein>
    <submittedName>
        <fullName evidence="1">Nuclear transport factor 2 family protein</fullName>
    </submittedName>
</protein>
<dbReference type="RefSeq" id="WP_146206257.1">
    <property type="nucleotide sequence ID" value="NZ_CP122562.1"/>
</dbReference>
<sequence>MMQTRQLPLPGENIVRFVREFTKSTFDGVEDLSELLRRSHSPDSAHLLNQKPHSQQQILAQLRRRRSSGADYRVQIRDAVAGHREAAVRYSITTDLLWRLKVETERFTLYRLDPQGRIAAEATTERTRYIWEDPAEAIEHDDASAGTSGEPEGGPATDVTAYLTDYNRQSLDSSLDAAQVFHTFHTPDCQMRINHAVKHGPEMVEQIRRARAKGLSYQVEVEQAVRQGDRFAARYRMVPVVSRKGGPSLWVHDFGRLASDGRVRRVVSHVQTTSGAWAG</sequence>
<organism evidence="1 2">
    <name type="scientific">Auritidibacter ignavus</name>
    <dbReference type="NCBI Taxonomy" id="678932"/>
    <lineage>
        <taxon>Bacteria</taxon>
        <taxon>Bacillati</taxon>
        <taxon>Actinomycetota</taxon>
        <taxon>Actinomycetes</taxon>
        <taxon>Micrococcales</taxon>
        <taxon>Micrococcaceae</taxon>
        <taxon>Auritidibacter</taxon>
    </lineage>
</organism>
<dbReference type="Gene3D" id="3.10.450.50">
    <property type="match status" value="1"/>
</dbReference>
<evidence type="ECO:0000313" key="1">
    <source>
        <dbReference type="EMBL" id="WGH93736.1"/>
    </source>
</evidence>
<keyword evidence="2" id="KW-1185">Reference proteome</keyword>
<proteinExistence type="predicted"/>
<dbReference type="AlphaFoldDB" id="A0AAJ6DD25"/>
<dbReference type="EMBL" id="CP122566">
    <property type="protein sequence ID" value="WGH93736.1"/>
    <property type="molecule type" value="Genomic_DNA"/>
</dbReference>